<feature type="compositionally biased region" description="Polar residues" evidence="6">
    <location>
        <begin position="46"/>
        <end position="55"/>
    </location>
</feature>
<evidence type="ECO:0000256" key="1">
    <source>
        <dbReference type="ARBA" id="ARBA00004123"/>
    </source>
</evidence>
<evidence type="ECO:0000313" key="8">
    <source>
        <dbReference type="WBParaSite" id="scaffold32941_cov165.g20943"/>
    </source>
</evidence>
<accession>A0A915M5R5</accession>
<evidence type="ECO:0000256" key="6">
    <source>
        <dbReference type="SAM" id="MobiDB-lite"/>
    </source>
</evidence>
<keyword evidence="7" id="KW-1185">Reference proteome</keyword>
<dbReference type="SUPFAM" id="SSF140996">
    <property type="entry name" value="Hermes dimerisation domain"/>
    <property type="match status" value="1"/>
</dbReference>
<dbReference type="WBParaSite" id="scaffold32941_cov165.g20943">
    <property type="protein sequence ID" value="scaffold32941_cov165.g20943"/>
    <property type="gene ID" value="scaffold32941_cov165.g20943"/>
</dbReference>
<comment type="subcellular location">
    <subcellularLocation>
        <location evidence="1">Nucleus</location>
    </subcellularLocation>
</comment>
<keyword evidence="2" id="KW-0479">Metal-binding</keyword>
<keyword evidence="5" id="KW-0539">Nucleus</keyword>
<evidence type="ECO:0000256" key="4">
    <source>
        <dbReference type="ARBA" id="ARBA00022833"/>
    </source>
</evidence>
<evidence type="ECO:0000256" key="5">
    <source>
        <dbReference type="ARBA" id="ARBA00023242"/>
    </source>
</evidence>
<organism evidence="7 8">
    <name type="scientific">Meloidogyne javanica</name>
    <name type="common">Root-knot nematode worm</name>
    <dbReference type="NCBI Taxonomy" id="6303"/>
    <lineage>
        <taxon>Eukaryota</taxon>
        <taxon>Metazoa</taxon>
        <taxon>Ecdysozoa</taxon>
        <taxon>Nematoda</taxon>
        <taxon>Chromadorea</taxon>
        <taxon>Rhabditida</taxon>
        <taxon>Tylenchina</taxon>
        <taxon>Tylenchomorpha</taxon>
        <taxon>Tylenchoidea</taxon>
        <taxon>Meloidogynidae</taxon>
        <taxon>Meloidogyninae</taxon>
        <taxon>Meloidogyne</taxon>
        <taxon>Meloidogyne incognita group</taxon>
    </lineage>
</organism>
<dbReference type="InterPro" id="IPR012337">
    <property type="entry name" value="RNaseH-like_sf"/>
</dbReference>
<protein>
    <submittedName>
        <fullName evidence="8">Transposase</fullName>
    </submittedName>
</protein>
<dbReference type="AlphaFoldDB" id="A0A915M5R5"/>
<dbReference type="PANTHER" id="PTHR46481:SF10">
    <property type="entry name" value="ZINC FINGER BED DOMAIN-CONTAINING PROTEIN 39"/>
    <property type="match status" value="1"/>
</dbReference>
<name>A0A915M5R5_MELJA</name>
<proteinExistence type="predicted"/>
<dbReference type="Proteomes" id="UP000887561">
    <property type="component" value="Unplaced"/>
</dbReference>
<evidence type="ECO:0000313" key="7">
    <source>
        <dbReference type="Proteomes" id="UP000887561"/>
    </source>
</evidence>
<dbReference type="PANTHER" id="PTHR46481">
    <property type="entry name" value="ZINC FINGER BED DOMAIN-CONTAINING PROTEIN 4"/>
    <property type="match status" value="1"/>
</dbReference>
<evidence type="ECO:0000256" key="2">
    <source>
        <dbReference type="ARBA" id="ARBA00022723"/>
    </source>
</evidence>
<dbReference type="GO" id="GO:0008270">
    <property type="term" value="F:zinc ion binding"/>
    <property type="evidence" value="ECO:0007669"/>
    <property type="project" value="UniProtKB-KW"/>
</dbReference>
<feature type="region of interest" description="Disordered" evidence="6">
    <location>
        <begin position="1"/>
        <end position="57"/>
    </location>
</feature>
<sequence length="309" mass="35484">MHLKNKHPNLFKQREDYVAEERKKKEKTLENKEDNPLKRSFAKAQLQESGPSQKCHSPDILETLKATKSGAWDRNGSSFKEANRGLIEMIAAGILPFSLVEQPGFVRFCKIIQPRYNPPGRKHFTQVELQSAYDDMKVRIMNDLSSIDYFSITTDGWTAKGNTHSLISITAHFLNERFEPEFRIIGAKPIKGKHNASAICNLLREAMKNFEIKPEKIYMITRDTENLMKRVTTDLGFKSQDCFAHVLQLCVKAGIISLFNNDEPELSNLIERAKRFVRKIKKSRVLSEEFKELQAALELPSLSLQKDIE</sequence>
<feature type="compositionally biased region" description="Basic and acidic residues" evidence="6">
    <location>
        <begin position="12"/>
        <end position="37"/>
    </location>
</feature>
<keyword evidence="3" id="KW-0863">Zinc-finger</keyword>
<dbReference type="GO" id="GO:0005634">
    <property type="term" value="C:nucleus"/>
    <property type="evidence" value="ECO:0007669"/>
    <property type="project" value="UniProtKB-SubCell"/>
</dbReference>
<reference evidence="8" key="1">
    <citation type="submission" date="2022-11" db="UniProtKB">
        <authorList>
            <consortium name="WormBaseParasite"/>
        </authorList>
    </citation>
    <scope>IDENTIFICATION</scope>
</reference>
<keyword evidence="4" id="KW-0862">Zinc</keyword>
<dbReference type="SUPFAM" id="SSF53098">
    <property type="entry name" value="Ribonuclease H-like"/>
    <property type="match status" value="1"/>
</dbReference>
<dbReference type="InterPro" id="IPR052035">
    <property type="entry name" value="ZnF_BED_domain_contain"/>
</dbReference>
<evidence type="ECO:0000256" key="3">
    <source>
        <dbReference type="ARBA" id="ARBA00022771"/>
    </source>
</evidence>